<dbReference type="Gene3D" id="1.20.58.2240">
    <property type="match status" value="1"/>
</dbReference>
<dbReference type="InterPro" id="IPR006003">
    <property type="entry name" value="FGGY_RbtK-like"/>
</dbReference>
<evidence type="ECO:0000313" key="6">
    <source>
        <dbReference type="EMBL" id="SSC64588.1"/>
    </source>
</evidence>
<evidence type="ECO:0000256" key="2">
    <source>
        <dbReference type="ARBA" id="ARBA00022679"/>
    </source>
</evidence>
<comment type="similarity">
    <text evidence="1">Belongs to the FGGY kinase family.</text>
</comment>
<dbReference type="GO" id="GO:0019321">
    <property type="term" value="P:pentose metabolic process"/>
    <property type="evidence" value="ECO:0007669"/>
    <property type="project" value="TreeGrafter"/>
</dbReference>
<protein>
    <recommendedName>
        <fullName evidence="8">Carbohydrate kinase FGGY N-terminal domain-containing protein</fullName>
    </recommendedName>
</protein>
<proteinExistence type="inferred from homology"/>
<evidence type="ECO:0008006" key="8">
    <source>
        <dbReference type="Google" id="ProtNLM"/>
    </source>
</evidence>
<dbReference type="GO" id="GO:0005737">
    <property type="term" value="C:cytoplasm"/>
    <property type="evidence" value="ECO:0007669"/>
    <property type="project" value="TreeGrafter"/>
</dbReference>
<dbReference type="InterPro" id="IPR018485">
    <property type="entry name" value="FGGY_C"/>
</dbReference>
<dbReference type="Pfam" id="PF02782">
    <property type="entry name" value="FGGY_C"/>
    <property type="match status" value="1"/>
</dbReference>
<dbReference type="InterPro" id="IPR018484">
    <property type="entry name" value="FGGY_N"/>
</dbReference>
<accession>A0A376AA10</accession>
<evidence type="ECO:0000259" key="4">
    <source>
        <dbReference type="Pfam" id="PF00370"/>
    </source>
</evidence>
<dbReference type="PANTHER" id="PTHR43435">
    <property type="entry name" value="RIBULOKINASE"/>
    <property type="match status" value="1"/>
</dbReference>
<dbReference type="CDD" id="cd07782">
    <property type="entry name" value="ASKHA_NBD_FGGY_D-RBK"/>
    <property type="match status" value="1"/>
</dbReference>
<dbReference type="Gene3D" id="3.30.420.40">
    <property type="match status" value="1"/>
</dbReference>
<dbReference type="Pfam" id="PF00370">
    <property type="entry name" value="FGGY_N"/>
    <property type="match status" value="1"/>
</dbReference>
<feature type="domain" description="Carbohydrate kinase FGGY C-terminal" evidence="5">
    <location>
        <begin position="277"/>
        <end position="477"/>
    </location>
</feature>
<sequence length="528" mass="56910">MRDYLMAVDVGTGSVRAGIFDLRGTQRARHTTPISLHQPREKHLEQDSEEIWTAVCRSVRAAIELAGLSGDDIAAIGFDATCSLVVRDRTGKPLSISTTGRDNLDTLLWMDHRAAEQAERCNATEAPLLRRYGGRLSAEMQVPKLLWLKENMPTAWPEAGLIFDLCDYLTWRATGSSARSHSPLASKWGYTPEGPGTRPDDFYRLVGLDDLAERAGLPTSALPPTRPVGNLSEWAAGELGLSPACLVAPGLIDAYAGTIALFASKLATAVDRLETHAALIAGTSSCVVQLTHDERQAEGCWGAFRDVAIAGLWLTEAGQSASGALLDHILRTHPAGGEPTQARHAQVLDHIAERRAERGPGYGLPIHVLPDFHGTRSPTTDPDLTGTIAGMTLDRSFEGLCRLYWRTCVALACGIRHIIGQMPGEPDRIETLAIAGGFSHHPLIPQLYADVLGCTILAPVDQDAVLLGTAQHAAVAAGLFADMASAGRAMAIRTNATPPDATTRNHYERDYAALLIMMRHRAELTQLL</sequence>
<dbReference type="NCBIfam" id="TIGR01315">
    <property type="entry name" value="5C_CHO_kinase"/>
    <property type="match status" value="1"/>
</dbReference>
<dbReference type="EMBL" id="UEYP01000012">
    <property type="protein sequence ID" value="SSC64588.1"/>
    <property type="molecule type" value="Genomic_DNA"/>
</dbReference>
<evidence type="ECO:0000259" key="5">
    <source>
        <dbReference type="Pfam" id="PF02782"/>
    </source>
</evidence>
<reference evidence="7" key="1">
    <citation type="submission" date="2018-07" db="EMBL/GenBank/DDBJ databases">
        <authorList>
            <person name="Peiro R."/>
            <person name="Begona"/>
            <person name="Cbmso G."/>
            <person name="Lopez M."/>
            <person name="Gonzalez S."/>
        </authorList>
    </citation>
    <scope>NUCLEOTIDE SEQUENCE [LARGE SCALE GENOMIC DNA]</scope>
</reference>
<dbReference type="SUPFAM" id="SSF53067">
    <property type="entry name" value="Actin-like ATPase domain"/>
    <property type="match status" value="2"/>
</dbReference>
<evidence type="ECO:0000256" key="3">
    <source>
        <dbReference type="ARBA" id="ARBA00022777"/>
    </source>
</evidence>
<dbReference type="PIRSF" id="PIRSF000538">
    <property type="entry name" value="GlpK"/>
    <property type="match status" value="1"/>
</dbReference>
<dbReference type="GO" id="GO:0019150">
    <property type="term" value="F:D-ribulokinase activity"/>
    <property type="evidence" value="ECO:0007669"/>
    <property type="project" value="TreeGrafter"/>
</dbReference>
<dbReference type="InterPro" id="IPR000577">
    <property type="entry name" value="Carb_kinase_FGGY"/>
</dbReference>
<feature type="domain" description="Carbohydrate kinase FGGY N-terminal" evidence="4">
    <location>
        <begin position="4"/>
        <end position="189"/>
    </location>
</feature>
<dbReference type="AlphaFoldDB" id="A0A376AA10"/>
<keyword evidence="2" id="KW-0808">Transferase</keyword>
<evidence type="ECO:0000313" key="7">
    <source>
        <dbReference type="Proteomes" id="UP000254764"/>
    </source>
</evidence>
<gene>
    <name evidence="6" type="ORF">RHIZ70_296</name>
</gene>
<dbReference type="Proteomes" id="UP000254764">
    <property type="component" value="Unassembled WGS sequence"/>
</dbReference>
<dbReference type="OrthoDB" id="9805576at2"/>
<keyword evidence="7" id="KW-1185">Reference proteome</keyword>
<organism evidence="6 7">
    <name type="scientific">Ciceribacter selenitireducens ATCC BAA-1503</name>
    <dbReference type="NCBI Taxonomy" id="1336235"/>
    <lineage>
        <taxon>Bacteria</taxon>
        <taxon>Pseudomonadati</taxon>
        <taxon>Pseudomonadota</taxon>
        <taxon>Alphaproteobacteria</taxon>
        <taxon>Hyphomicrobiales</taxon>
        <taxon>Rhizobiaceae</taxon>
        <taxon>Ciceribacter</taxon>
    </lineage>
</organism>
<dbReference type="PANTHER" id="PTHR43435:SF4">
    <property type="entry name" value="FGGY CARBOHYDRATE KINASE DOMAIN-CONTAINING PROTEIN"/>
    <property type="match status" value="1"/>
</dbReference>
<keyword evidence="3" id="KW-0418">Kinase</keyword>
<evidence type="ECO:0000256" key="1">
    <source>
        <dbReference type="ARBA" id="ARBA00009156"/>
    </source>
</evidence>
<name>A0A376AA10_9HYPH</name>
<dbReference type="InterPro" id="IPR043129">
    <property type="entry name" value="ATPase_NBD"/>
</dbReference>
<dbReference type="RefSeq" id="WP_115671765.1">
    <property type="nucleotide sequence ID" value="NZ_UEYP01000012.1"/>
</dbReference>